<evidence type="ECO:0000259" key="1">
    <source>
        <dbReference type="Pfam" id="PF00962"/>
    </source>
</evidence>
<evidence type="ECO:0000313" key="3">
    <source>
        <dbReference type="Proteomes" id="UP000291343"/>
    </source>
</evidence>
<dbReference type="InterPro" id="IPR032466">
    <property type="entry name" value="Metal_Hydrolase"/>
</dbReference>
<dbReference type="Proteomes" id="UP000291343">
    <property type="component" value="Unassembled WGS sequence"/>
</dbReference>
<dbReference type="InParanoid" id="A0A482WZM2"/>
<dbReference type="AlphaFoldDB" id="A0A482WZM2"/>
<dbReference type="Gene3D" id="3.20.20.140">
    <property type="entry name" value="Metal-dependent hydrolases"/>
    <property type="match status" value="1"/>
</dbReference>
<feature type="non-terminal residue" evidence="2">
    <location>
        <position position="62"/>
    </location>
</feature>
<evidence type="ECO:0000313" key="2">
    <source>
        <dbReference type="EMBL" id="RZF38716.1"/>
    </source>
</evidence>
<dbReference type="SMR" id="A0A482WZM2"/>
<sequence>VELHVHLDGAIRHETIYDLMRKNKMKLPGDGSFEALSKALTVTEPKDLANFLKPFGIYIQAL</sequence>
<organism evidence="2 3">
    <name type="scientific">Laodelphax striatellus</name>
    <name type="common">Small brown planthopper</name>
    <name type="synonym">Delphax striatella</name>
    <dbReference type="NCBI Taxonomy" id="195883"/>
    <lineage>
        <taxon>Eukaryota</taxon>
        <taxon>Metazoa</taxon>
        <taxon>Ecdysozoa</taxon>
        <taxon>Arthropoda</taxon>
        <taxon>Hexapoda</taxon>
        <taxon>Insecta</taxon>
        <taxon>Pterygota</taxon>
        <taxon>Neoptera</taxon>
        <taxon>Paraneoptera</taxon>
        <taxon>Hemiptera</taxon>
        <taxon>Auchenorrhyncha</taxon>
        <taxon>Fulgoroidea</taxon>
        <taxon>Delphacidae</taxon>
        <taxon>Criomorphinae</taxon>
        <taxon>Laodelphax</taxon>
    </lineage>
</organism>
<keyword evidence="3" id="KW-1185">Reference proteome</keyword>
<proteinExistence type="predicted"/>
<dbReference type="Pfam" id="PF00962">
    <property type="entry name" value="A_deaminase"/>
    <property type="match status" value="1"/>
</dbReference>
<comment type="caution">
    <text evidence="2">The sequence shown here is derived from an EMBL/GenBank/DDBJ whole genome shotgun (WGS) entry which is preliminary data.</text>
</comment>
<feature type="domain" description="Adenosine deaminase" evidence="1">
    <location>
        <begin position="1"/>
        <end position="60"/>
    </location>
</feature>
<protein>
    <recommendedName>
        <fullName evidence="1">Adenosine deaminase domain-containing protein</fullName>
    </recommendedName>
</protein>
<dbReference type="STRING" id="195883.A0A482WZM2"/>
<dbReference type="EMBL" id="QKKF02021920">
    <property type="protein sequence ID" value="RZF38716.1"/>
    <property type="molecule type" value="Genomic_DNA"/>
</dbReference>
<dbReference type="OrthoDB" id="6623181at2759"/>
<dbReference type="GO" id="GO:0019239">
    <property type="term" value="F:deaminase activity"/>
    <property type="evidence" value="ECO:0007669"/>
    <property type="project" value="InterPro"/>
</dbReference>
<dbReference type="SUPFAM" id="SSF51556">
    <property type="entry name" value="Metallo-dependent hydrolases"/>
    <property type="match status" value="1"/>
</dbReference>
<gene>
    <name evidence="2" type="ORF">LSTR_LSTR016467</name>
</gene>
<accession>A0A482WZM2</accession>
<feature type="non-terminal residue" evidence="2">
    <location>
        <position position="1"/>
    </location>
</feature>
<dbReference type="InterPro" id="IPR001365">
    <property type="entry name" value="A_deaminase_dom"/>
</dbReference>
<reference evidence="2 3" key="1">
    <citation type="journal article" date="2017" name="Gigascience">
        <title>Genome sequence of the small brown planthopper, Laodelphax striatellus.</title>
        <authorList>
            <person name="Zhu J."/>
            <person name="Jiang F."/>
            <person name="Wang X."/>
            <person name="Yang P."/>
            <person name="Bao Y."/>
            <person name="Zhao W."/>
            <person name="Wang W."/>
            <person name="Lu H."/>
            <person name="Wang Q."/>
            <person name="Cui N."/>
            <person name="Li J."/>
            <person name="Chen X."/>
            <person name="Luo L."/>
            <person name="Yu J."/>
            <person name="Kang L."/>
            <person name="Cui F."/>
        </authorList>
    </citation>
    <scope>NUCLEOTIDE SEQUENCE [LARGE SCALE GENOMIC DNA]</scope>
    <source>
        <strain evidence="2">Lst14</strain>
    </source>
</reference>
<name>A0A482WZM2_LAOST</name>